<evidence type="ECO:0000256" key="11">
    <source>
        <dbReference type="ARBA" id="ARBA00025198"/>
    </source>
</evidence>
<sequence>MILQNATNFASQSELGKEVENLFKGLFPNPYIMLATVLSFAILFIILSKFLYNPLKKSIEKRRKFLQENIDTTIENKEKSVQLVEEKNKELLEAKLTRQEIIAKAKTQAANIATTYTNNAKAESKRIVEEGKFYILQLKQKAEQETKKEIISTATVLASKILEKNITYQDEQRLIDDLFKEIELENFNK</sequence>
<evidence type="ECO:0000256" key="6">
    <source>
        <dbReference type="ARBA" id="ARBA00022781"/>
    </source>
</evidence>
<keyword evidence="8 13" id="KW-0406">Ion transport</keyword>
<feature type="transmembrane region" description="Helical" evidence="13">
    <location>
        <begin position="31"/>
        <end position="52"/>
    </location>
</feature>
<dbReference type="GO" id="GO:0045259">
    <property type="term" value="C:proton-transporting ATP synthase complex"/>
    <property type="evidence" value="ECO:0007669"/>
    <property type="project" value="UniProtKB-KW"/>
</dbReference>
<evidence type="ECO:0000256" key="7">
    <source>
        <dbReference type="ARBA" id="ARBA00022989"/>
    </source>
</evidence>
<dbReference type="InterPro" id="IPR002146">
    <property type="entry name" value="ATP_synth_b/b'su_bac/chlpt"/>
</dbReference>
<keyword evidence="5 13" id="KW-0812">Transmembrane</keyword>
<keyword evidence="7 13" id="KW-1133">Transmembrane helix</keyword>
<dbReference type="GO" id="GO:0046933">
    <property type="term" value="F:proton-transporting ATP synthase activity, rotational mechanism"/>
    <property type="evidence" value="ECO:0007669"/>
    <property type="project" value="UniProtKB-UniRule"/>
</dbReference>
<name>A0AAI8AMS3_MESHY</name>
<dbReference type="InterPro" id="IPR050059">
    <property type="entry name" value="ATP_synthase_B_chain"/>
</dbReference>
<evidence type="ECO:0000256" key="13">
    <source>
        <dbReference type="HAMAP-Rule" id="MF_01398"/>
    </source>
</evidence>
<comment type="subunit">
    <text evidence="13">F-type ATPases have 2 components, F(1) - the catalytic core - and F(0) - the membrane proton channel. F(1) has five subunits: alpha(3), beta(3), gamma(1), delta(1), epsilon(1). F(0) has three main subunits: a(1), b(2) and c(10-14). The alpha and beta chains form an alternating ring which encloses part of the gamma chain. F(1) is attached to F(0) by a central stalk formed by the gamma and epsilon chains, while a peripheral stalk is formed by the delta and b chains.</text>
</comment>
<evidence type="ECO:0000256" key="3">
    <source>
        <dbReference type="ARBA" id="ARBA00022475"/>
    </source>
</evidence>
<dbReference type="NCBIfam" id="TIGR01144">
    <property type="entry name" value="ATP_synt_b"/>
    <property type="match status" value="1"/>
</dbReference>
<keyword evidence="2 13" id="KW-0813">Transport</keyword>
<keyword evidence="4 13" id="KW-0138">CF(0)</keyword>
<dbReference type="PANTHER" id="PTHR33445">
    <property type="entry name" value="ATP SYNTHASE SUBUNIT B', CHLOROPLASTIC"/>
    <property type="match status" value="1"/>
</dbReference>
<dbReference type="GO" id="GO:0012505">
    <property type="term" value="C:endomembrane system"/>
    <property type="evidence" value="ECO:0007669"/>
    <property type="project" value="UniProtKB-SubCell"/>
</dbReference>
<dbReference type="KEGG" id="mhs:MOS_245"/>
<evidence type="ECO:0000256" key="2">
    <source>
        <dbReference type="ARBA" id="ARBA00022448"/>
    </source>
</evidence>
<gene>
    <name evidence="13" type="primary">atpF</name>
    <name evidence="16" type="ORF">MOS_245</name>
</gene>
<dbReference type="RefSeq" id="WP_014335554.1">
    <property type="nucleotide sequence ID" value="NC_019552.1"/>
</dbReference>
<dbReference type="InterPro" id="IPR005864">
    <property type="entry name" value="ATP_synth_F0_bsu_bac"/>
</dbReference>
<evidence type="ECO:0000256" key="12">
    <source>
        <dbReference type="ARBA" id="ARBA00037847"/>
    </source>
</evidence>
<dbReference type="Proteomes" id="UP000009399">
    <property type="component" value="Chromosome"/>
</dbReference>
<reference evidence="16 17" key="1">
    <citation type="journal article" date="2013" name="Genome Announc.">
        <title>Complete Genome Sequence of Mycoplasma hyorhinis Strain SK76.</title>
        <authorList>
            <person name="Goodison S."/>
            <person name="Urquidi V."/>
            <person name="Kumar D."/>
            <person name="Reyes L."/>
            <person name="Rosser C.J."/>
        </authorList>
    </citation>
    <scope>NUCLEOTIDE SEQUENCE [LARGE SCALE GENOMIC DNA]</scope>
    <source>
        <strain evidence="16 17">SK76</strain>
    </source>
</reference>
<evidence type="ECO:0000256" key="8">
    <source>
        <dbReference type="ARBA" id="ARBA00023065"/>
    </source>
</evidence>
<comment type="similarity">
    <text evidence="1 13 14">Belongs to the ATPase B chain family.</text>
</comment>
<dbReference type="SUPFAM" id="SSF81573">
    <property type="entry name" value="F1F0 ATP synthase subunit B, membrane domain"/>
    <property type="match status" value="1"/>
</dbReference>
<protein>
    <recommendedName>
        <fullName evidence="13">ATP synthase subunit b</fullName>
    </recommendedName>
    <alternativeName>
        <fullName evidence="13">ATP synthase F(0) sector subunit b</fullName>
    </alternativeName>
    <alternativeName>
        <fullName evidence="13">ATPase subunit I</fullName>
    </alternativeName>
    <alternativeName>
        <fullName evidence="13">F-type ATPase subunit b</fullName>
        <shortName evidence="13">F-ATPase subunit b</shortName>
    </alternativeName>
</protein>
<proteinExistence type="inferred from homology"/>
<accession>A0AAI8AMS3</accession>
<keyword evidence="15" id="KW-0175">Coiled coil</keyword>
<evidence type="ECO:0000256" key="10">
    <source>
        <dbReference type="ARBA" id="ARBA00023310"/>
    </source>
</evidence>
<dbReference type="InterPro" id="IPR028987">
    <property type="entry name" value="ATP_synth_B-like_membr_sf"/>
</dbReference>
<dbReference type="GeneID" id="93248368"/>
<dbReference type="EMBL" id="CP003914">
    <property type="protein sequence ID" value="AFX74174.1"/>
    <property type="molecule type" value="Genomic_DNA"/>
</dbReference>
<evidence type="ECO:0000256" key="15">
    <source>
        <dbReference type="SAM" id="Coils"/>
    </source>
</evidence>
<dbReference type="CDD" id="cd06503">
    <property type="entry name" value="ATP-synt_Fo_b"/>
    <property type="match status" value="1"/>
</dbReference>
<keyword evidence="9 13" id="KW-0472">Membrane</keyword>
<comment type="subcellular location">
    <subcellularLocation>
        <location evidence="13">Cell membrane</location>
        <topology evidence="13">Single-pass membrane protein</topology>
    </subcellularLocation>
    <subcellularLocation>
        <location evidence="12">Endomembrane system</location>
        <topology evidence="12">Single-pass membrane protein</topology>
    </subcellularLocation>
</comment>
<keyword evidence="6 13" id="KW-0375">Hydrogen ion transport</keyword>
<keyword evidence="10 13" id="KW-0066">ATP synthesis</keyword>
<dbReference type="AlphaFoldDB" id="A0AAI8AMS3"/>
<dbReference type="PANTHER" id="PTHR33445:SF1">
    <property type="entry name" value="ATP SYNTHASE SUBUNIT B"/>
    <property type="match status" value="1"/>
</dbReference>
<evidence type="ECO:0000256" key="5">
    <source>
        <dbReference type="ARBA" id="ARBA00022692"/>
    </source>
</evidence>
<evidence type="ECO:0000256" key="1">
    <source>
        <dbReference type="ARBA" id="ARBA00005513"/>
    </source>
</evidence>
<dbReference type="HAMAP" id="MF_01398">
    <property type="entry name" value="ATP_synth_b_bprime"/>
    <property type="match status" value="1"/>
</dbReference>
<dbReference type="GO" id="GO:0046961">
    <property type="term" value="F:proton-transporting ATPase activity, rotational mechanism"/>
    <property type="evidence" value="ECO:0007669"/>
    <property type="project" value="TreeGrafter"/>
</dbReference>
<evidence type="ECO:0000256" key="9">
    <source>
        <dbReference type="ARBA" id="ARBA00023136"/>
    </source>
</evidence>
<dbReference type="GO" id="GO:0005886">
    <property type="term" value="C:plasma membrane"/>
    <property type="evidence" value="ECO:0007669"/>
    <property type="project" value="UniProtKB-SubCell"/>
</dbReference>
<keyword evidence="3 13" id="KW-1003">Cell membrane</keyword>
<feature type="coiled-coil region" evidence="15">
    <location>
        <begin position="56"/>
        <end position="104"/>
    </location>
</feature>
<dbReference type="Pfam" id="PF00430">
    <property type="entry name" value="ATP-synt_B"/>
    <property type="match status" value="1"/>
</dbReference>
<comment type="function">
    <text evidence="11 13">F(1)F(0) ATP synthase produces ATP from ADP in the presence of a proton or sodium gradient. F-type ATPases consist of two structural domains, F(1) containing the extramembraneous catalytic core and F(0) containing the membrane proton channel, linked together by a central stalk and a peripheral stalk. During catalysis, ATP synthesis in the catalytic domain of F(1) is coupled via a rotary mechanism of the central stalk subunits to proton translocation.</text>
</comment>
<evidence type="ECO:0000313" key="17">
    <source>
        <dbReference type="Proteomes" id="UP000009399"/>
    </source>
</evidence>
<comment type="function">
    <text evidence="13">Component of the F(0) channel, it forms part of the peripheral stalk, linking F(1) to F(0).</text>
</comment>
<organism evidence="16 17">
    <name type="scientific">Mesomycoplasma hyorhinis SK76</name>
    <dbReference type="NCBI Taxonomy" id="1118964"/>
    <lineage>
        <taxon>Bacteria</taxon>
        <taxon>Bacillati</taxon>
        <taxon>Mycoplasmatota</taxon>
        <taxon>Mycoplasmoidales</taxon>
        <taxon>Metamycoplasmataceae</taxon>
        <taxon>Mesomycoplasma</taxon>
    </lineage>
</organism>
<evidence type="ECO:0000313" key="16">
    <source>
        <dbReference type="EMBL" id="AFX74174.1"/>
    </source>
</evidence>
<evidence type="ECO:0000256" key="4">
    <source>
        <dbReference type="ARBA" id="ARBA00022547"/>
    </source>
</evidence>
<dbReference type="Gene3D" id="1.20.5.620">
    <property type="entry name" value="F1F0 ATP synthase subunit B, membrane domain"/>
    <property type="match status" value="1"/>
</dbReference>
<evidence type="ECO:0000256" key="14">
    <source>
        <dbReference type="RuleBase" id="RU003848"/>
    </source>
</evidence>